<evidence type="ECO:0008006" key="4">
    <source>
        <dbReference type="Google" id="ProtNLM"/>
    </source>
</evidence>
<protein>
    <recommendedName>
        <fullName evidence="4">Mannosyltransferase</fullName>
    </recommendedName>
</protein>
<dbReference type="EMBL" id="CAJNNV010024344">
    <property type="protein sequence ID" value="CAE8609538.1"/>
    <property type="molecule type" value="Genomic_DNA"/>
</dbReference>
<dbReference type="Proteomes" id="UP000654075">
    <property type="component" value="Unassembled WGS sequence"/>
</dbReference>
<evidence type="ECO:0000313" key="2">
    <source>
        <dbReference type="EMBL" id="CAE8609538.1"/>
    </source>
</evidence>
<reference evidence="2" key="1">
    <citation type="submission" date="2021-02" db="EMBL/GenBank/DDBJ databases">
        <authorList>
            <person name="Dougan E. K."/>
            <person name="Rhodes N."/>
            <person name="Thang M."/>
            <person name="Chan C."/>
        </authorList>
    </citation>
    <scope>NUCLEOTIDE SEQUENCE</scope>
</reference>
<gene>
    <name evidence="2" type="ORF">PGLA1383_LOCUS27365</name>
</gene>
<keyword evidence="1" id="KW-0732">Signal</keyword>
<accession>A0A813FGK9</accession>
<sequence>DLTFLALLLCVSRTGIVVAAPYYSLLKGLRSSSGAWDEPFSPERTTYQVRLSAWEPTVTVYADVDFNRYLSASDYPVVTIYGHRADYGPGKPAVHEVELGGSPLQELLREVDIVVEPPADIGHTAIQNDTTTYRILMSRAVDYQALL</sequence>
<proteinExistence type="predicted"/>
<feature type="non-terminal residue" evidence="2">
    <location>
        <position position="147"/>
    </location>
</feature>
<feature type="signal peptide" evidence="1">
    <location>
        <begin position="1"/>
        <end position="19"/>
    </location>
</feature>
<comment type="caution">
    <text evidence="2">The sequence shown here is derived from an EMBL/GenBank/DDBJ whole genome shotgun (WGS) entry which is preliminary data.</text>
</comment>
<keyword evidence="3" id="KW-1185">Reference proteome</keyword>
<feature type="non-terminal residue" evidence="2">
    <location>
        <position position="1"/>
    </location>
</feature>
<name>A0A813FGK9_POLGL</name>
<organism evidence="2 3">
    <name type="scientific">Polarella glacialis</name>
    <name type="common">Dinoflagellate</name>
    <dbReference type="NCBI Taxonomy" id="89957"/>
    <lineage>
        <taxon>Eukaryota</taxon>
        <taxon>Sar</taxon>
        <taxon>Alveolata</taxon>
        <taxon>Dinophyceae</taxon>
        <taxon>Suessiales</taxon>
        <taxon>Suessiaceae</taxon>
        <taxon>Polarella</taxon>
    </lineage>
</organism>
<evidence type="ECO:0000256" key="1">
    <source>
        <dbReference type="SAM" id="SignalP"/>
    </source>
</evidence>
<dbReference type="AlphaFoldDB" id="A0A813FGK9"/>
<evidence type="ECO:0000313" key="3">
    <source>
        <dbReference type="Proteomes" id="UP000654075"/>
    </source>
</evidence>
<feature type="chain" id="PRO_5032269266" description="Mannosyltransferase" evidence="1">
    <location>
        <begin position="20"/>
        <end position="147"/>
    </location>
</feature>